<protein>
    <submittedName>
        <fullName evidence="1">Uncharacterized protein</fullName>
    </submittedName>
</protein>
<accession>A0AAE0B2E4</accession>
<comment type="caution">
    <text evidence="1">The sequence shown here is derived from an EMBL/GenBank/DDBJ whole genome shotgun (WGS) entry which is preliminary data.</text>
</comment>
<name>A0AAE0B2E4_9ROSI</name>
<gene>
    <name evidence="1" type="ORF">Dsin_008165</name>
</gene>
<proteinExistence type="predicted"/>
<dbReference type="EMBL" id="JANJYJ010000002">
    <property type="protein sequence ID" value="KAK3228303.1"/>
    <property type="molecule type" value="Genomic_DNA"/>
</dbReference>
<keyword evidence="2" id="KW-1185">Reference proteome</keyword>
<dbReference type="AlphaFoldDB" id="A0AAE0B2E4"/>
<sequence>MVAKTMNGRQIRGWSIVSKIAAIGWEKRRSVLLKQSGSRMVDEEVYKVDGKVFDSKKGQQRKPAFAEVVNEHQIRGNKECLKVLEEGLSMSWDMADKEESWLSRCTIEFLKKI</sequence>
<dbReference type="Proteomes" id="UP001281410">
    <property type="component" value="Unassembled WGS sequence"/>
</dbReference>
<evidence type="ECO:0000313" key="1">
    <source>
        <dbReference type="EMBL" id="KAK3228303.1"/>
    </source>
</evidence>
<reference evidence="1" key="1">
    <citation type="journal article" date="2023" name="Plant J.">
        <title>Genome sequences and population genomics provide insights into the demographic history, inbreeding, and mutation load of two 'living fossil' tree species of Dipteronia.</title>
        <authorList>
            <person name="Feng Y."/>
            <person name="Comes H.P."/>
            <person name="Chen J."/>
            <person name="Zhu S."/>
            <person name="Lu R."/>
            <person name="Zhang X."/>
            <person name="Li P."/>
            <person name="Qiu J."/>
            <person name="Olsen K.M."/>
            <person name="Qiu Y."/>
        </authorList>
    </citation>
    <scope>NUCLEOTIDE SEQUENCE</scope>
    <source>
        <strain evidence="1">NBL</strain>
    </source>
</reference>
<organism evidence="1 2">
    <name type="scientific">Dipteronia sinensis</name>
    <dbReference type="NCBI Taxonomy" id="43782"/>
    <lineage>
        <taxon>Eukaryota</taxon>
        <taxon>Viridiplantae</taxon>
        <taxon>Streptophyta</taxon>
        <taxon>Embryophyta</taxon>
        <taxon>Tracheophyta</taxon>
        <taxon>Spermatophyta</taxon>
        <taxon>Magnoliopsida</taxon>
        <taxon>eudicotyledons</taxon>
        <taxon>Gunneridae</taxon>
        <taxon>Pentapetalae</taxon>
        <taxon>rosids</taxon>
        <taxon>malvids</taxon>
        <taxon>Sapindales</taxon>
        <taxon>Sapindaceae</taxon>
        <taxon>Hippocastanoideae</taxon>
        <taxon>Acereae</taxon>
        <taxon>Dipteronia</taxon>
    </lineage>
</organism>
<evidence type="ECO:0000313" key="2">
    <source>
        <dbReference type="Proteomes" id="UP001281410"/>
    </source>
</evidence>